<dbReference type="AlphaFoldDB" id="A0A2N9L8M3"/>
<dbReference type="EMBL" id="OKRB01000080">
    <property type="protein sequence ID" value="SPE19483.1"/>
    <property type="molecule type" value="Genomic_DNA"/>
</dbReference>
<gene>
    <name evidence="1" type="ORF">SBA5_240066</name>
</gene>
<protein>
    <submittedName>
        <fullName evidence="1">Uncharacterized protein</fullName>
    </submittedName>
</protein>
<evidence type="ECO:0000313" key="1">
    <source>
        <dbReference type="EMBL" id="SPE19483.1"/>
    </source>
</evidence>
<evidence type="ECO:0000313" key="2">
    <source>
        <dbReference type="Proteomes" id="UP000239735"/>
    </source>
</evidence>
<name>A0A2N9L8M3_9BACT</name>
<proteinExistence type="predicted"/>
<sequence>MERKKTHGALFADDQDAVSGLEVAVTKGLEMNELTDEPTSSRVAANLAPMFFVKL</sequence>
<organism evidence="1 2">
    <name type="scientific">Candidatus Sulfuritelmatomonas gaucii</name>
    <dbReference type="NCBI Taxonomy" id="2043161"/>
    <lineage>
        <taxon>Bacteria</taxon>
        <taxon>Pseudomonadati</taxon>
        <taxon>Acidobacteriota</taxon>
        <taxon>Terriglobia</taxon>
        <taxon>Terriglobales</taxon>
        <taxon>Acidobacteriaceae</taxon>
        <taxon>Candidatus Sulfuritelmatomonas</taxon>
    </lineage>
</organism>
<reference evidence="2" key="1">
    <citation type="submission" date="2018-02" db="EMBL/GenBank/DDBJ databases">
        <authorList>
            <person name="Hausmann B."/>
        </authorList>
    </citation>
    <scope>NUCLEOTIDE SEQUENCE [LARGE SCALE GENOMIC DNA]</scope>
    <source>
        <strain evidence="2">Peat soil MAG SbA5</strain>
    </source>
</reference>
<dbReference type="Proteomes" id="UP000239735">
    <property type="component" value="Unassembled WGS sequence"/>
</dbReference>
<accession>A0A2N9L8M3</accession>